<dbReference type="AlphaFoldDB" id="A0A135U487"/>
<evidence type="ECO:0000313" key="1">
    <source>
        <dbReference type="EMBL" id="KXH55207.1"/>
    </source>
</evidence>
<dbReference type="EMBL" id="JFFI01001739">
    <property type="protein sequence ID" value="KXH55207.1"/>
    <property type="molecule type" value="Genomic_DNA"/>
</dbReference>
<name>A0A135U487_9PEZI</name>
<accession>A0A135U487</accession>
<comment type="caution">
    <text evidence="1">The sequence shown here is derived from an EMBL/GenBank/DDBJ whole genome shotgun (WGS) entry which is preliminary data.</text>
</comment>
<evidence type="ECO:0000313" key="2">
    <source>
        <dbReference type="Proteomes" id="UP000070121"/>
    </source>
</evidence>
<proteinExistence type="predicted"/>
<dbReference type="Proteomes" id="UP000070121">
    <property type="component" value="Unassembled WGS sequence"/>
</dbReference>
<sequence>MGHPGDFVAVRPHSQLRSVHNLLPINRLTQPPQPKFAITALTPDRKADRLPKPDEQPVDLTPFVLGKPALQRVPRRLGLRRLVPAPEVRDAVYVHVHADAFGAVPGCGQAEVGHFGSDTRQGGEAFDCVGDVAVEFVAEDDGCRFDESDHIQR</sequence>
<keyword evidence="2" id="KW-1185">Reference proteome</keyword>
<gene>
    <name evidence="1" type="ORF">CSAL01_12444</name>
</gene>
<reference evidence="1 2" key="1">
    <citation type="submission" date="2014-02" db="EMBL/GenBank/DDBJ databases">
        <title>The genome sequence of Colletotrichum salicis CBS 607.94.</title>
        <authorList>
            <person name="Baroncelli R."/>
            <person name="Thon M.R."/>
        </authorList>
    </citation>
    <scope>NUCLEOTIDE SEQUENCE [LARGE SCALE GENOMIC DNA]</scope>
    <source>
        <strain evidence="1 2">CBS 607.94</strain>
    </source>
</reference>
<protein>
    <submittedName>
        <fullName evidence="1">Uncharacterized protein</fullName>
    </submittedName>
</protein>
<organism evidence="1 2">
    <name type="scientific">Colletotrichum salicis</name>
    <dbReference type="NCBI Taxonomy" id="1209931"/>
    <lineage>
        <taxon>Eukaryota</taxon>
        <taxon>Fungi</taxon>
        <taxon>Dikarya</taxon>
        <taxon>Ascomycota</taxon>
        <taxon>Pezizomycotina</taxon>
        <taxon>Sordariomycetes</taxon>
        <taxon>Hypocreomycetidae</taxon>
        <taxon>Glomerellales</taxon>
        <taxon>Glomerellaceae</taxon>
        <taxon>Colletotrichum</taxon>
        <taxon>Colletotrichum acutatum species complex</taxon>
    </lineage>
</organism>